<dbReference type="Pfam" id="PF01047">
    <property type="entry name" value="MarR"/>
    <property type="match status" value="1"/>
</dbReference>
<organism evidence="5 6">
    <name type="scientific">Secundilactobacillus paracollinoides</name>
    <dbReference type="NCBI Taxonomy" id="240427"/>
    <lineage>
        <taxon>Bacteria</taxon>
        <taxon>Bacillati</taxon>
        <taxon>Bacillota</taxon>
        <taxon>Bacilli</taxon>
        <taxon>Lactobacillales</taxon>
        <taxon>Lactobacillaceae</taxon>
        <taxon>Secundilactobacillus</taxon>
    </lineage>
</organism>
<dbReference type="InterPro" id="IPR036390">
    <property type="entry name" value="WH_DNA-bd_sf"/>
</dbReference>
<keyword evidence="6" id="KW-1185">Reference proteome</keyword>
<dbReference type="EMBL" id="CP014924">
    <property type="protein sequence ID" value="ANZ67334.1"/>
    <property type="molecule type" value="Genomic_DNA"/>
</dbReference>
<dbReference type="InterPro" id="IPR036388">
    <property type="entry name" value="WH-like_DNA-bd_sf"/>
</dbReference>
<dbReference type="Gene3D" id="1.10.10.10">
    <property type="entry name" value="Winged helix-like DNA-binding domain superfamily/Winged helix DNA-binding domain"/>
    <property type="match status" value="1"/>
</dbReference>
<gene>
    <name evidence="5" type="ORF">AYR63_09370</name>
</gene>
<dbReference type="SUPFAM" id="SSF46785">
    <property type="entry name" value="Winged helix' DNA-binding domain"/>
    <property type="match status" value="1"/>
</dbReference>
<dbReference type="SMART" id="SM00347">
    <property type="entry name" value="HTH_MARR"/>
    <property type="match status" value="1"/>
</dbReference>
<feature type="domain" description="HTH marR-type" evidence="4">
    <location>
        <begin position="10"/>
        <end position="138"/>
    </location>
</feature>
<sequence>MKSTDNYNIADRLHNLVARETEVVHGRLRNLGLNNQQARLLKYVSEHPGTIQKDVAQFLNRQNATVTNMLKSLERQGYISRKIPDDNERQKQLYLEPKGEELITSINQVFEELEAQVVDAVPEKELAGLTKNLDRIRDRLDAL</sequence>
<dbReference type="PANTHER" id="PTHR42756">
    <property type="entry name" value="TRANSCRIPTIONAL REGULATOR, MARR"/>
    <property type="match status" value="1"/>
</dbReference>
<evidence type="ECO:0000259" key="4">
    <source>
        <dbReference type="PROSITE" id="PS50995"/>
    </source>
</evidence>
<name>A0A1B2IZ27_9LACO</name>
<dbReference type="GO" id="GO:0003677">
    <property type="term" value="F:DNA binding"/>
    <property type="evidence" value="ECO:0007669"/>
    <property type="project" value="UniProtKB-KW"/>
</dbReference>
<evidence type="ECO:0000313" key="5">
    <source>
        <dbReference type="EMBL" id="ANZ67334.1"/>
    </source>
</evidence>
<dbReference type="AlphaFoldDB" id="A0A1B2IZ27"/>
<reference evidence="5 6" key="1">
    <citation type="submission" date="2016-03" db="EMBL/GenBank/DDBJ databases">
        <title>Pediococcus and Lactobacillus from brewery environment - whole genome sequencing and assembly.</title>
        <authorList>
            <person name="Behr J."/>
            <person name="Geissler A.J."/>
            <person name="Vogel R.F."/>
        </authorList>
    </citation>
    <scope>NUCLEOTIDE SEQUENCE [LARGE SCALE GENOMIC DNA]</scope>
    <source>
        <strain evidence="5 6">TMW 1.1995</strain>
    </source>
</reference>
<accession>A0A1B2IZ27</accession>
<evidence type="ECO:0000313" key="6">
    <source>
        <dbReference type="Proteomes" id="UP000093267"/>
    </source>
</evidence>
<keyword evidence="3" id="KW-0804">Transcription</keyword>
<dbReference type="STRING" id="240427.AYR62_08995"/>
<proteinExistence type="predicted"/>
<protein>
    <recommendedName>
        <fullName evidence="4">HTH marR-type domain-containing protein</fullName>
    </recommendedName>
</protein>
<dbReference type="PROSITE" id="PS50995">
    <property type="entry name" value="HTH_MARR_2"/>
    <property type="match status" value="1"/>
</dbReference>
<keyword evidence="1" id="KW-0805">Transcription regulation</keyword>
<evidence type="ECO:0000256" key="3">
    <source>
        <dbReference type="ARBA" id="ARBA00023163"/>
    </source>
</evidence>
<evidence type="ECO:0000256" key="2">
    <source>
        <dbReference type="ARBA" id="ARBA00023125"/>
    </source>
</evidence>
<dbReference type="PANTHER" id="PTHR42756:SF1">
    <property type="entry name" value="TRANSCRIPTIONAL REPRESSOR OF EMRAB OPERON"/>
    <property type="match status" value="1"/>
</dbReference>
<evidence type="ECO:0000256" key="1">
    <source>
        <dbReference type="ARBA" id="ARBA00023015"/>
    </source>
</evidence>
<dbReference type="GO" id="GO:0003700">
    <property type="term" value="F:DNA-binding transcription factor activity"/>
    <property type="evidence" value="ECO:0007669"/>
    <property type="project" value="InterPro"/>
</dbReference>
<dbReference type="RefSeq" id="WP_054708718.1">
    <property type="nucleotide sequence ID" value="NZ_CP014912.1"/>
</dbReference>
<dbReference type="Proteomes" id="UP000093267">
    <property type="component" value="Chromosome"/>
</dbReference>
<dbReference type="InterPro" id="IPR000835">
    <property type="entry name" value="HTH_MarR-typ"/>
</dbReference>
<dbReference type="KEGG" id="lpd:AYR62_08995"/>
<keyword evidence="2" id="KW-0238">DNA-binding</keyword>